<evidence type="ECO:0000313" key="12">
    <source>
        <dbReference type="Ensembl" id="ENSPSMP00000013484.1"/>
    </source>
</evidence>
<dbReference type="AlphaFoldDB" id="A0A8C8Z8X7"/>
<comment type="subcellular location">
    <subcellularLocation>
        <location evidence="1">Membrane</location>
        <topology evidence="1">Multi-pass membrane protein</topology>
    </subcellularLocation>
</comment>
<sequence length="92" mass="10696">MNMLVLTLQEYEFKKQFNENKPSNGCRKTGKNLSCFLLCMLPLYLVVDTLMNKRAKFELRKPLVLWSLTLALFSIFGALRTGAYMVNHIWCS</sequence>
<dbReference type="Proteomes" id="UP000694414">
    <property type="component" value="Unplaced"/>
</dbReference>
<reference evidence="12" key="1">
    <citation type="submission" date="2025-08" db="UniProtKB">
        <authorList>
            <consortium name="Ensembl"/>
        </authorList>
    </citation>
    <scope>IDENTIFICATION</scope>
</reference>
<evidence type="ECO:0000256" key="7">
    <source>
        <dbReference type="ARBA" id="ARBA00022989"/>
    </source>
</evidence>
<dbReference type="GO" id="GO:0009922">
    <property type="term" value="F:fatty acid elongase activity"/>
    <property type="evidence" value="ECO:0007669"/>
    <property type="project" value="UniProtKB-EC"/>
</dbReference>
<evidence type="ECO:0000256" key="3">
    <source>
        <dbReference type="ARBA" id="ARBA00022516"/>
    </source>
</evidence>
<protein>
    <recommendedName>
        <fullName evidence="2">very-long-chain 3-oxoacyl-CoA synthase</fullName>
        <ecNumber evidence="2">2.3.1.199</ecNumber>
    </recommendedName>
</protein>
<evidence type="ECO:0000256" key="4">
    <source>
        <dbReference type="ARBA" id="ARBA00022679"/>
    </source>
</evidence>
<accession>A0A8C8Z8X7</accession>
<keyword evidence="6" id="KW-0276">Fatty acid metabolism</keyword>
<evidence type="ECO:0000256" key="5">
    <source>
        <dbReference type="ARBA" id="ARBA00022692"/>
    </source>
</evidence>
<name>A0A8C8Z8X7_PROSS</name>
<keyword evidence="5 11" id="KW-0812">Transmembrane</keyword>
<keyword evidence="9 11" id="KW-0472">Membrane</keyword>
<feature type="transmembrane region" description="Helical" evidence="11">
    <location>
        <begin position="31"/>
        <end position="51"/>
    </location>
</feature>
<evidence type="ECO:0000256" key="2">
    <source>
        <dbReference type="ARBA" id="ARBA00012307"/>
    </source>
</evidence>
<keyword evidence="13" id="KW-1185">Reference proteome</keyword>
<proteinExistence type="predicted"/>
<evidence type="ECO:0000256" key="10">
    <source>
        <dbReference type="ARBA" id="ARBA00023160"/>
    </source>
</evidence>
<evidence type="ECO:0000256" key="9">
    <source>
        <dbReference type="ARBA" id="ARBA00023136"/>
    </source>
</evidence>
<organism evidence="12 13">
    <name type="scientific">Prolemur simus</name>
    <name type="common">Greater bamboo lemur</name>
    <name type="synonym">Hapalemur simus</name>
    <dbReference type="NCBI Taxonomy" id="1328070"/>
    <lineage>
        <taxon>Eukaryota</taxon>
        <taxon>Metazoa</taxon>
        <taxon>Chordata</taxon>
        <taxon>Craniata</taxon>
        <taxon>Vertebrata</taxon>
        <taxon>Euteleostomi</taxon>
        <taxon>Mammalia</taxon>
        <taxon>Eutheria</taxon>
        <taxon>Euarchontoglires</taxon>
        <taxon>Primates</taxon>
        <taxon>Strepsirrhini</taxon>
        <taxon>Lemuriformes</taxon>
        <taxon>Lemuridae</taxon>
        <taxon>Prolemur</taxon>
    </lineage>
</organism>
<keyword evidence="4" id="KW-0808">Transferase</keyword>
<dbReference type="GO" id="GO:0030497">
    <property type="term" value="P:fatty acid elongation"/>
    <property type="evidence" value="ECO:0007669"/>
    <property type="project" value="UniProtKB-ARBA"/>
</dbReference>
<keyword evidence="10" id="KW-0275">Fatty acid biosynthesis</keyword>
<evidence type="ECO:0000313" key="13">
    <source>
        <dbReference type="Proteomes" id="UP000694414"/>
    </source>
</evidence>
<evidence type="ECO:0000256" key="8">
    <source>
        <dbReference type="ARBA" id="ARBA00023098"/>
    </source>
</evidence>
<feature type="transmembrane region" description="Helical" evidence="11">
    <location>
        <begin position="63"/>
        <end position="86"/>
    </location>
</feature>
<dbReference type="Ensembl" id="ENSPSMT00000015690.1">
    <property type="protein sequence ID" value="ENSPSMP00000013484.1"/>
    <property type="gene ID" value="ENSPSMG00000009686.1"/>
</dbReference>
<dbReference type="GeneTree" id="ENSGT00940000169327"/>
<dbReference type="Pfam" id="PF01151">
    <property type="entry name" value="ELO"/>
    <property type="match status" value="1"/>
</dbReference>
<reference evidence="12" key="2">
    <citation type="submission" date="2025-09" db="UniProtKB">
        <authorList>
            <consortium name="Ensembl"/>
        </authorList>
    </citation>
    <scope>IDENTIFICATION</scope>
</reference>
<dbReference type="InterPro" id="IPR002076">
    <property type="entry name" value="ELO_fam"/>
</dbReference>
<dbReference type="GO" id="GO:0016020">
    <property type="term" value="C:membrane"/>
    <property type="evidence" value="ECO:0007669"/>
    <property type="project" value="UniProtKB-SubCell"/>
</dbReference>
<dbReference type="EC" id="2.3.1.199" evidence="2"/>
<keyword evidence="7 11" id="KW-1133">Transmembrane helix</keyword>
<keyword evidence="3" id="KW-0444">Lipid biosynthesis</keyword>
<evidence type="ECO:0000256" key="6">
    <source>
        <dbReference type="ARBA" id="ARBA00022832"/>
    </source>
</evidence>
<evidence type="ECO:0000256" key="1">
    <source>
        <dbReference type="ARBA" id="ARBA00004141"/>
    </source>
</evidence>
<evidence type="ECO:0000256" key="11">
    <source>
        <dbReference type="SAM" id="Phobius"/>
    </source>
</evidence>
<keyword evidence="8" id="KW-0443">Lipid metabolism</keyword>